<sequence>MISIKPSLHLPSTFEIDRTPSAAASCSSLPWQSSQLAPHGKSLSTLTFMGKQILMVAFVADSFMEAFCTSLTSDGCLGMICEADRSPFCIGVPAIVLEIRSFPFLGRLAGSIWLPMPLPTGVDIEEFSCQEEKSHQRSTIILQL</sequence>
<keyword evidence="2" id="KW-1185">Reference proteome</keyword>
<name>A0A2P5CTG0_TREOI</name>
<dbReference type="Proteomes" id="UP000237000">
    <property type="component" value="Unassembled WGS sequence"/>
</dbReference>
<organism evidence="1 2">
    <name type="scientific">Trema orientale</name>
    <name type="common">Charcoal tree</name>
    <name type="synonym">Celtis orientalis</name>
    <dbReference type="NCBI Taxonomy" id="63057"/>
    <lineage>
        <taxon>Eukaryota</taxon>
        <taxon>Viridiplantae</taxon>
        <taxon>Streptophyta</taxon>
        <taxon>Embryophyta</taxon>
        <taxon>Tracheophyta</taxon>
        <taxon>Spermatophyta</taxon>
        <taxon>Magnoliopsida</taxon>
        <taxon>eudicotyledons</taxon>
        <taxon>Gunneridae</taxon>
        <taxon>Pentapetalae</taxon>
        <taxon>rosids</taxon>
        <taxon>fabids</taxon>
        <taxon>Rosales</taxon>
        <taxon>Cannabaceae</taxon>
        <taxon>Trema</taxon>
    </lineage>
</organism>
<reference evidence="2" key="1">
    <citation type="submission" date="2016-06" db="EMBL/GenBank/DDBJ databases">
        <title>Parallel loss of symbiosis genes in relatives of nitrogen-fixing non-legume Parasponia.</title>
        <authorList>
            <person name="Van Velzen R."/>
            <person name="Holmer R."/>
            <person name="Bu F."/>
            <person name="Rutten L."/>
            <person name="Van Zeijl A."/>
            <person name="Liu W."/>
            <person name="Santuari L."/>
            <person name="Cao Q."/>
            <person name="Sharma T."/>
            <person name="Shen D."/>
            <person name="Roswanjaya Y."/>
            <person name="Wardhani T."/>
            <person name="Kalhor M.S."/>
            <person name="Jansen J."/>
            <person name="Van den Hoogen J."/>
            <person name="Gungor B."/>
            <person name="Hartog M."/>
            <person name="Hontelez J."/>
            <person name="Verver J."/>
            <person name="Yang W.-C."/>
            <person name="Schijlen E."/>
            <person name="Repin R."/>
            <person name="Schilthuizen M."/>
            <person name="Schranz E."/>
            <person name="Heidstra R."/>
            <person name="Miyata K."/>
            <person name="Fedorova E."/>
            <person name="Kohlen W."/>
            <person name="Bisseling T."/>
            <person name="Smit S."/>
            <person name="Geurts R."/>
        </authorList>
    </citation>
    <scope>NUCLEOTIDE SEQUENCE [LARGE SCALE GENOMIC DNA]</scope>
    <source>
        <strain evidence="2">cv. RG33-2</strain>
    </source>
</reference>
<dbReference type="AlphaFoldDB" id="A0A2P5CTG0"/>
<gene>
    <name evidence="1" type="ORF">TorRG33x02_273600</name>
</gene>
<dbReference type="InParanoid" id="A0A2P5CTG0"/>
<proteinExistence type="predicted"/>
<dbReference type="EMBL" id="JXTC01000329">
    <property type="protein sequence ID" value="PON64338.1"/>
    <property type="molecule type" value="Genomic_DNA"/>
</dbReference>
<protein>
    <submittedName>
        <fullName evidence="1">Uncharacterized protein</fullName>
    </submittedName>
</protein>
<dbReference type="OrthoDB" id="10275190at2759"/>
<comment type="caution">
    <text evidence="1">The sequence shown here is derived from an EMBL/GenBank/DDBJ whole genome shotgun (WGS) entry which is preliminary data.</text>
</comment>
<accession>A0A2P5CTG0</accession>
<evidence type="ECO:0000313" key="1">
    <source>
        <dbReference type="EMBL" id="PON64338.1"/>
    </source>
</evidence>
<evidence type="ECO:0000313" key="2">
    <source>
        <dbReference type="Proteomes" id="UP000237000"/>
    </source>
</evidence>